<dbReference type="Proteomes" id="UP000318571">
    <property type="component" value="Chromosome 9"/>
</dbReference>
<keyword evidence="8" id="KW-0644">Prostaglandin metabolism</keyword>
<comment type="subunit">
    <text evidence="3">Monomer or homodimer.</text>
</comment>
<dbReference type="InterPro" id="IPR011032">
    <property type="entry name" value="GroES-like_sf"/>
</dbReference>
<comment type="subcellular location">
    <subcellularLocation>
        <location evidence="1">Cytoplasm</location>
    </subcellularLocation>
</comment>
<evidence type="ECO:0000256" key="29">
    <source>
        <dbReference type="ARBA" id="ARBA00048591"/>
    </source>
</evidence>
<reference evidence="36 37" key="1">
    <citation type="journal article" date="2018" name="Nat. Ecol. Evol.">
        <title>Genomic signatures of mitonuclear coevolution across populations of Tigriopus californicus.</title>
        <authorList>
            <person name="Barreto F.S."/>
            <person name="Watson E.T."/>
            <person name="Lima T.G."/>
            <person name="Willett C.S."/>
            <person name="Edmands S."/>
            <person name="Li W."/>
            <person name="Burton R.S."/>
        </authorList>
    </citation>
    <scope>NUCLEOTIDE SEQUENCE [LARGE SCALE GENOMIC DNA]</scope>
    <source>
        <strain evidence="36 37">San Diego</strain>
    </source>
</reference>
<evidence type="ECO:0000256" key="34">
    <source>
        <dbReference type="ARBA" id="ARBA00049368"/>
    </source>
</evidence>
<dbReference type="PANTHER" id="PTHR43205">
    <property type="entry name" value="PROSTAGLANDIN REDUCTASE"/>
    <property type="match status" value="1"/>
</dbReference>
<organism evidence="36 37">
    <name type="scientific">Tigriopus californicus</name>
    <name type="common">Marine copepod</name>
    <dbReference type="NCBI Taxonomy" id="6832"/>
    <lineage>
        <taxon>Eukaryota</taxon>
        <taxon>Metazoa</taxon>
        <taxon>Ecdysozoa</taxon>
        <taxon>Arthropoda</taxon>
        <taxon>Crustacea</taxon>
        <taxon>Multicrustacea</taxon>
        <taxon>Hexanauplia</taxon>
        <taxon>Copepoda</taxon>
        <taxon>Harpacticoida</taxon>
        <taxon>Harpacticidae</taxon>
        <taxon>Tigriopus</taxon>
    </lineage>
</organism>
<comment type="catalytic activity">
    <reaction evidence="21">
        <text>decanal + NADP(+) = (2E)-decenal + NADPH + H(+)</text>
        <dbReference type="Rhea" id="RHEA:50612"/>
        <dbReference type="ChEBI" id="CHEBI:15378"/>
        <dbReference type="ChEBI" id="CHEBI:31457"/>
        <dbReference type="ChEBI" id="CHEBI:57783"/>
        <dbReference type="ChEBI" id="CHEBI:58349"/>
        <dbReference type="ChEBI" id="CHEBI:133455"/>
    </reaction>
    <physiologicalReaction direction="right-to-left" evidence="21">
        <dbReference type="Rhea" id="RHEA:50614"/>
    </physiologicalReaction>
</comment>
<evidence type="ECO:0000256" key="13">
    <source>
        <dbReference type="ARBA" id="ARBA00023002"/>
    </source>
</evidence>
<evidence type="ECO:0000256" key="4">
    <source>
        <dbReference type="ARBA" id="ARBA00011981"/>
    </source>
</evidence>
<keyword evidence="15" id="KW-0379">Hydroxylation</keyword>
<dbReference type="EC" id="1.3.1.74" evidence="5"/>
<dbReference type="FunFam" id="3.40.50.720:FF:000121">
    <property type="entry name" value="Prostaglandin reductase 2"/>
    <property type="match status" value="1"/>
</dbReference>
<evidence type="ECO:0000256" key="16">
    <source>
        <dbReference type="ARBA" id="ARBA00031851"/>
    </source>
</evidence>
<keyword evidence="12" id="KW-0007">Acetylation</keyword>
<comment type="catalytic activity">
    <reaction evidence="27">
        <text>13,14-dihydro-15-oxo-PGF2alpha + NADP(+) = 15-oxoprostaglandin F2alpha + NADPH + H(+)</text>
        <dbReference type="Rhea" id="RHEA:50588"/>
        <dbReference type="ChEBI" id="CHEBI:15378"/>
        <dbReference type="ChEBI" id="CHEBI:57783"/>
        <dbReference type="ChEBI" id="CHEBI:58349"/>
        <dbReference type="ChEBI" id="CHEBI:133374"/>
        <dbReference type="ChEBI" id="CHEBI:133409"/>
    </reaction>
    <physiologicalReaction direction="right-to-left" evidence="27">
        <dbReference type="Rhea" id="RHEA:50590"/>
    </physiologicalReaction>
</comment>
<evidence type="ECO:0000256" key="33">
    <source>
        <dbReference type="ARBA" id="ARBA00049179"/>
    </source>
</evidence>
<comment type="catalytic activity">
    <reaction evidence="20">
        <text>octanal + NADP(+) = (2E)-octenal + NADPH + H(+)</text>
        <dbReference type="Rhea" id="RHEA:50780"/>
        <dbReference type="ChEBI" id="CHEBI:15378"/>
        <dbReference type="ChEBI" id="CHEBI:17935"/>
        <dbReference type="ChEBI" id="CHEBI:57783"/>
        <dbReference type="ChEBI" id="CHEBI:58349"/>
        <dbReference type="ChEBI" id="CHEBI:61748"/>
    </reaction>
    <physiologicalReaction direction="right-to-left" evidence="20">
        <dbReference type="Rhea" id="RHEA:50782"/>
    </physiologicalReaction>
</comment>
<evidence type="ECO:0000256" key="31">
    <source>
        <dbReference type="ARBA" id="ARBA00049068"/>
    </source>
</evidence>
<comment type="catalytic activity">
    <reaction evidence="22">
        <text>pentan-2-one + NADP(+) = (E)-pent-3-en-2-one + NADPH + H(+)</text>
        <dbReference type="Rhea" id="RHEA:50788"/>
        <dbReference type="ChEBI" id="CHEBI:15378"/>
        <dbReference type="ChEBI" id="CHEBI:16472"/>
        <dbReference type="ChEBI" id="CHEBI:57783"/>
        <dbReference type="ChEBI" id="CHEBI:58349"/>
        <dbReference type="ChEBI" id="CHEBI:145276"/>
    </reaction>
    <physiologicalReaction direction="right-to-left" evidence="22">
        <dbReference type="Rhea" id="RHEA:50790"/>
    </physiologicalReaction>
</comment>
<dbReference type="InterPro" id="IPR020843">
    <property type="entry name" value="ER"/>
</dbReference>
<dbReference type="GO" id="GO:0005737">
    <property type="term" value="C:cytoplasm"/>
    <property type="evidence" value="ECO:0007669"/>
    <property type="project" value="UniProtKB-SubCell"/>
</dbReference>
<comment type="catalytic activity">
    <reaction evidence="29">
        <text>20-hydroxy-leukotriene B4 + NADP(+) = 12-oxo-20-hydroxy-leukotriene B4 + NADPH + H(+)</text>
        <dbReference type="Rhea" id="RHEA:51208"/>
        <dbReference type="ChEBI" id="CHEBI:15378"/>
        <dbReference type="ChEBI" id="CHEBI:57460"/>
        <dbReference type="ChEBI" id="CHEBI:57783"/>
        <dbReference type="ChEBI" id="CHEBI:58349"/>
        <dbReference type="ChEBI" id="CHEBI:133346"/>
    </reaction>
    <physiologicalReaction direction="left-to-right" evidence="29">
        <dbReference type="Rhea" id="RHEA:51209"/>
    </physiologicalReaction>
</comment>
<evidence type="ECO:0000256" key="5">
    <source>
        <dbReference type="ARBA" id="ARBA00012410"/>
    </source>
</evidence>
<evidence type="ECO:0000256" key="30">
    <source>
        <dbReference type="ARBA" id="ARBA00048953"/>
    </source>
</evidence>
<dbReference type="GO" id="GO:0006693">
    <property type="term" value="P:prostaglandin metabolic process"/>
    <property type="evidence" value="ECO:0007669"/>
    <property type="project" value="UniProtKB-KW"/>
</dbReference>
<evidence type="ECO:0000256" key="3">
    <source>
        <dbReference type="ARBA" id="ARBA00011852"/>
    </source>
</evidence>
<feature type="domain" description="Enoyl reductase (ER)" evidence="35">
    <location>
        <begin position="15"/>
        <end position="335"/>
    </location>
</feature>
<evidence type="ECO:0000256" key="32">
    <source>
        <dbReference type="ARBA" id="ARBA00049070"/>
    </source>
</evidence>
<evidence type="ECO:0000256" key="23">
    <source>
        <dbReference type="ARBA" id="ARBA00047871"/>
    </source>
</evidence>
<evidence type="ECO:0000256" key="22">
    <source>
        <dbReference type="ARBA" id="ARBA00047742"/>
    </source>
</evidence>
<comment type="catalytic activity">
    <reaction evidence="24">
        <text>13,14-dihydro-15-oxo-prostaglandin F1alpha + NADP(+) = 15-oxoprostaglandin F1alpha + NADPH + H(+)</text>
        <dbReference type="Rhea" id="RHEA:50592"/>
        <dbReference type="ChEBI" id="CHEBI:15378"/>
        <dbReference type="ChEBI" id="CHEBI:57783"/>
        <dbReference type="ChEBI" id="CHEBI:58349"/>
        <dbReference type="ChEBI" id="CHEBI:79072"/>
        <dbReference type="ChEBI" id="CHEBI:133411"/>
    </reaction>
    <physiologicalReaction direction="right-to-left" evidence="24">
        <dbReference type="Rhea" id="RHEA:50594"/>
    </physiologicalReaction>
</comment>
<name>A0A553NZQ0_TIGCA</name>
<evidence type="ECO:0000259" key="35">
    <source>
        <dbReference type="SMART" id="SM00829"/>
    </source>
</evidence>
<evidence type="ECO:0000256" key="9">
    <source>
        <dbReference type="ARBA" id="ARBA00022553"/>
    </source>
</evidence>
<comment type="catalytic activity">
    <reaction evidence="30">
        <text>6-trans-leukotriene B4 + NADP(+) = 12-oxo-(5S)-hydroxy-(6E,8E,10E,14Z)-eicosatetraenoate + NADPH + H(+)</text>
        <dbReference type="Rhea" id="RHEA:51204"/>
        <dbReference type="ChEBI" id="CHEBI:15378"/>
        <dbReference type="ChEBI" id="CHEBI:57783"/>
        <dbReference type="ChEBI" id="CHEBI:58349"/>
        <dbReference type="ChEBI" id="CHEBI:90723"/>
        <dbReference type="ChEBI" id="CHEBI:133974"/>
    </reaction>
    <physiologicalReaction direction="left-to-right" evidence="30">
        <dbReference type="Rhea" id="RHEA:51205"/>
    </physiologicalReaction>
</comment>
<comment type="catalytic activity">
    <reaction evidence="26">
        <text>nonan-2-one + NADP(+) = (3E)-nonen-2-one + NADPH + H(+)</text>
        <dbReference type="Rhea" id="RHEA:50616"/>
        <dbReference type="ChEBI" id="CHEBI:15378"/>
        <dbReference type="ChEBI" id="CHEBI:57783"/>
        <dbReference type="ChEBI" id="CHEBI:58349"/>
        <dbReference type="ChEBI" id="CHEBI:77927"/>
        <dbReference type="ChEBI" id="CHEBI:133457"/>
    </reaction>
    <physiologicalReaction direction="right-to-left" evidence="26">
        <dbReference type="Rhea" id="RHEA:50618"/>
    </physiologicalReaction>
</comment>
<evidence type="ECO:0000256" key="12">
    <source>
        <dbReference type="ARBA" id="ARBA00022990"/>
    </source>
</evidence>
<evidence type="ECO:0000256" key="18">
    <source>
        <dbReference type="ARBA" id="ARBA00032297"/>
    </source>
</evidence>
<evidence type="ECO:0000256" key="17">
    <source>
        <dbReference type="ARBA" id="ARBA00032255"/>
    </source>
</evidence>
<gene>
    <name evidence="36" type="ORF">TCAL_07525</name>
</gene>
<comment type="catalytic activity">
    <reaction evidence="28">
        <text>4-hydroxynonanal + NADP(+) = (E)-4-hydroxynon-2-enal + NADPH + H(+)</text>
        <dbReference type="Rhea" id="RHEA:64736"/>
        <dbReference type="ChEBI" id="CHEBI:15378"/>
        <dbReference type="ChEBI" id="CHEBI:57783"/>
        <dbReference type="ChEBI" id="CHEBI:58349"/>
        <dbReference type="ChEBI" id="CHEBI:58968"/>
        <dbReference type="ChEBI" id="CHEBI:156112"/>
    </reaction>
    <physiologicalReaction direction="right-to-left" evidence="28">
        <dbReference type="Rhea" id="RHEA:64738"/>
    </physiologicalReaction>
</comment>
<evidence type="ECO:0000256" key="21">
    <source>
        <dbReference type="ARBA" id="ARBA00047617"/>
    </source>
</evidence>
<evidence type="ECO:0000256" key="15">
    <source>
        <dbReference type="ARBA" id="ARBA00023278"/>
    </source>
</evidence>
<dbReference type="Pfam" id="PF16884">
    <property type="entry name" value="ADH_N_2"/>
    <property type="match status" value="1"/>
</dbReference>
<evidence type="ECO:0000256" key="19">
    <source>
        <dbReference type="ARBA" id="ARBA00033119"/>
    </source>
</evidence>
<dbReference type="InterPro" id="IPR013149">
    <property type="entry name" value="ADH-like_C"/>
</dbReference>
<comment type="catalytic activity">
    <reaction evidence="32">
        <text>13,14-dihydro-15-oxo-prostaglandin E1 + NADP(+) = 15-oxoprostaglandin E1 + NADPH + H(+)</text>
        <dbReference type="Rhea" id="RHEA:50584"/>
        <dbReference type="ChEBI" id="CHEBI:15378"/>
        <dbReference type="ChEBI" id="CHEBI:57401"/>
        <dbReference type="ChEBI" id="CHEBI:57783"/>
        <dbReference type="ChEBI" id="CHEBI:58349"/>
        <dbReference type="ChEBI" id="CHEBI:133408"/>
    </reaction>
    <physiologicalReaction direction="right-to-left" evidence="32">
        <dbReference type="Rhea" id="RHEA:50586"/>
    </physiologicalReaction>
</comment>
<evidence type="ECO:0000256" key="14">
    <source>
        <dbReference type="ARBA" id="ARBA00023098"/>
    </source>
</evidence>
<comment type="catalytic activity">
    <reaction evidence="31">
        <text>(5S,12S)-dihydroxy-(6E,10E,12E,14Z)-eicosatetraenoate + NADP(+) = 12-oxo-(5S)-hydroxy-(6E,8E,10E,14Z)-eicosatetraenoate + NADPH + H(+)</text>
        <dbReference type="Rhea" id="RHEA:51212"/>
        <dbReference type="ChEBI" id="CHEBI:15378"/>
        <dbReference type="ChEBI" id="CHEBI:57783"/>
        <dbReference type="ChEBI" id="CHEBI:58349"/>
        <dbReference type="ChEBI" id="CHEBI:133974"/>
        <dbReference type="ChEBI" id="CHEBI:133975"/>
    </reaction>
    <physiologicalReaction direction="left-to-right" evidence="31">
        <dbReference type="Rhea" id="RHEA:51213"/>
    </physiologicalReaction>
</comment>
<keyword evidence="14" id="KW-0443">Lipid metabolism</keyword>
<evidence type="ECO:0000256" key="6">
    <source>
        <dbReference type="ARBA" id="ARBA00020651"/>
    </source>
</evidence>
<evidence type="ECO:0000256" key="24">
    <source>
        <dbReference type="ARBA" id="ARBA00047878"/>
    </source>
</evidence>
<dbReference type="Gene3D" id="3.40.50.720">
    <property type="entry name" value="NAD(P)-binding Rossmann-like Domain"/>
    <property type="match status" value="1"/>
</dbReference>
<evidence type="ECO:0000256" key="8">
    <source>
        <dbReference type="ARBA" id="ARBA00022501"/>
    </source>
</evidence>
<comment type="catalytic activity">
    <reaction evidence="25">
        <text>dodecanal + NADP(+) = (2E)-dodecenal + NADPH + H(+)</text>
        <dbReference type="Rhea" id="RHEA:50784"/>
        <dbReference type="ChEBI" id="CHEBI:15378"/>
        <dbReference type="ChEBI" id="CHEBI:27836"/>
        <dbReference type="ChEBI" id="CHEBI:57783"/>
        <dbReference type="ChEBI" id="CHEBI:58349"/>
        <dbReference type="ChEBI" id="CHEBI:133741"/>
    </reaction>
    <physiologicalReaction direction="right-to-left" evidence="25">
        <dbReference type="Rhea" id="RHEA:50786"/>
    </physiologicalReaction>
</comment>
<dbReference type="SUPFAM" id="SSF50129">
    <property type="entry name" value="GroES-like"/>
    <property type="match status" value="1"/>
</dbReference>
<keyword evidence="13" id="KW-0560">Oxidoreductase</keyword>
<comment type="catalytic activity">
    <reaction evidence="34">
        <text>hexanal + NADP(+) = (E)-hex-2-enal + NADPH + H(+)</text>
        <dbReference type="Rhea" id="RHEA:50776"/>
        <dbReference type="ChEBI" id="CHEBI:15378"/>
        <dbReference type="ChEBI" id="CHEBI:28913"/>
        <dbReference type="ChEBI" id="CHEBI:57783"/>
        <dbReference type="ChEBI" id="CHEBI:58349"/>
        <dbReference type="ChEBI" id="CHEBI:88528"/>
    </reaction>
    <physiologicalReaction direction="right-to-left" evidence="34">
        <dbReference type="Rhea" id="RHEA:50778"/>
    </physiologicalReaction>
</comment>
<comment type="similarity">
    <text evidence="2">Belongs to the NADP-dependent oxidoreductase L4BD family.</text>
</comment>
<evidence type="ECO:0000256" key="25">
    <source>
        <dbReference type="ARBA" id="ARBA00047903"/>
    </source>
</evidence>
<comment type="catalytic activity">
    <reaction evidence="23">
        <text>leukotriene B4 + NADP(+) = 12-oxo-leukotriene B4 + NADPH + H(+)</text>
        <dbReference type="Rhea" id="RHEA:50608"/>
        <dbReference type="ChEBI" id="CHEBI:15378"/>
        <dbReference type="ChEBI" id="CHEBI:57461"/>
        <dbReference type="ChEBI" id="CHEBI:57783"/>
        <dbReference type="ChEBI" id="CHEBI:58349"/>
        <dbReference type="ChEBI" id="CHEBI:133309"/>
    </reaction>
    <physiologicalReaction direction="left-to-right" evidence="23">
        <dbReference type="Rhea" id="RHEA:50609"/>
    </physiologicalReaction>
</comment>
<dbReference type="GO" id="GO:0047522">
    <property type="term" value="F:15-oxoprostaglandin 13-reductase [NAD(P)+] activity"/>
    <property type="evidence" value="ECO:0007669"/>
    <property type="project" value="UniProtKB-EC"/>
</dbReference>
<evidence type="ECO:0000256" key="7">
    <source>
        <dbReference type="ARBA" id="ARBA00022490"/>
    </source>
</evidence>
<dbReference type="PANTHER" id="PTHR43205:SF7">
    <property type="entry name" value="PROSTAGLANDIN REDUCTASE 1"/>
    <property type="match status" value="1"/>
</dbReference>
<dbReference type="SMART" id="SM00829">
    <property type="entry name" value="PKS_ER"/>
    <property type="match status" value="1"/>
</dbReference>
<proteinExistence type="inferred from homology"/>
<dbReference type="STRING" id="6832.A0A553NZQ0"/>
<dbReference type="InterPro" id="IPR045010">
    <property type="entry name" value="MDR_fam"/>
</dbReference>
<dbReference type="Gene3D" id="3.90.180.10">
    <property type="entry name" value="Medium-chain alcohol dehydrogenases, catalytic domain"/>
    <property type="match status" value="1"/>
</dbReference>
<evidence type="ECO:0000256" key="2">
    <source>
        <dbReference type="ARBA" id="ARBA00010460"/>
    </source>
</evidence>
<dbReference type="InterPro" id="IPR041694">
    <property type="entry name" value="ADH_N_2"/>
</dbReference>
<sequence length="337" mass="36693">MVKGRKWILKTHFQGCPKESDFELVEELLPPLEDGEILFKSEFISVDPYQRLFSTHLRPPTTMIGSQVAKVLESRDPQFPVGSRIVLYAGWVETGVTNPSKSSEDMFGLNQVVLAPPISAELSPSILLGVCGMPGVTAYFGLLERCGPRKGETVLVNSAAGAVGNVVGQIAKIKGCQVIGVAGSGSKLEWLRNELGFDHAISYKEGSLHQQLAEVAPEGIDCFFDNVGGQDSSTILCHMNSGGRIAVCGSIAGYNLSRVPMAEAVQKMMVFKELEMRGFQASTFSDQWNGAIMEMAQWVQEGKLKAKEVVLNGFEKVPQALRELFEGKHMGKIVVKI</sequence>
<evidence type="ECO:0000256" key="1">
    <source>
        <dbReference type="ARBA" id="ARBA00004496"/>
    </source>
</evidence>
<protein>
    <recommendedName>
        <fullName evidence="6">Prostaglandin reductase 1</fullName>
        <ecNumber evidence="4">1.3.1.48</ecNumber>
        <ecNumber evidence="5">1.3.1.74</ecNumber>
    </recommendedName>
    <alternativeName>
        <fullName evidence="19">15-oxoprostaglandin 13-reductase</fullName>
    </alternativeName>
    <alternativeName>
        <fullName evidence="17">Dithiolethione-inducible gene 1 protein</fullName>
    </alternativeName>
    <alternativeName>
        <fullName evidence="16">Leukotriene B4 12-hydroxydehydrogenase</fullName>
    </alternativeName>
    <alternativeName>
        <fullName evidence="18">NAD(P)H-dependent alkenal/one oxidoreductase</fullName>
    </alternativeName>
</protein>
<dbReference type="AlphaFoldDB" id="A0A553NZQ0"/>
<comment type="caution">
    <text evidence="36">The sequence shown here is derived from an EMBL/GenBank/DDBJ whole genome shotgun (WGS) entry which is preliminary data.</text>
</comment>
<comment type="catalytic activity">
    <reaction evidence="33">
        <text>an n-alkanal + NADP(+) = an alk-2-enal + NADPH + H(+)</text>
        <dbReference type="Rhea" id="RHEA:13737"/>
        <dbReference type="ChEBI" id="CHEBI:12834"/>
        <dbReference type="ChEBI" id="CHEBI:13757"/>
        <dbReference type="ChEBI" id="CHEBI:15378"/>
        <dbReference type="ChEBI" id="CHEBI:57783"/>
        <dbReference type="ChEBI" id="CHEBI:58349"/>
        <dbReference type="EC" id="1.3.1.74"/>
    </reaction>
    <physiologicalReaction direction="right-to-left" evidence="33">
        <dbReference type="Rhea" id="RHEA:13739"/>
    </physiologicalReaction>
</comment>
<evidence type="ECO:0000313" key="37">
    <source>
        <dbReference type="Proteomes" id="UP000318571"/>
    </source>
</evidence>
<evidence type="ECO:0000256" key="11">
    <source>
        <dbReference type="ARBA" id="ARBA00022857"/>
    </source>
</evidence>
<dbReference type="InterPro" id="IPR036291">
    <property type="entry name" value="NAD(P)-bd_dom_sf"/>
</dbReference>
<dbReference type="GO" id="GO:0032440">
    <property type="term" value="F:2-alkenal reductase [NAD(P)H] activity"/>
    <property type="evidence" value="ECO:0007669"/>
    <property type="project" value="UniProtKB-EC"/>
</dbReference>
<evidence type="ECO:0000256" key="28">
    <source>
        <dbReference type="ARBA" id="ARBA00048387"/>
    </source>
</evidence>
<evidence type="ECO:0000256" key="27">
    <source>
        <dbReference type="ARBA" id="ARBA00048290"/>
    </source>
</evidence>
<evidence type="ECO:0000256" key="10">
    <source>
        <dbReference type="ARBA" id="ARBA00022832"/>
    </source>
</evidence>
<keyword evidence="37" id="KW-1185">Reference proteome</keyword>
<dbReference type="Pfam" id="PF00107">
    <property type="entry name" value="ADH_zinc_N"/>
    <property type="match status" value="1"/>
</dbReference>
<dbReference type="EMBL" id="VCGU01000009">
    <property type="protein sequence ID" value="TRY70916.1"/>
    <property type="molecule type" value="Genomic_DNA"/>
</dbReference>
<accession>A0A553NZQ0</accession>
<evidence type="ECO:0000256" key="26">
    <source>
        <dbReference type="ARBA" id="ARBA00048066"/>
    </source>
</evidence>
<keyword evidence="7" id="KW-0963">Cytoplasm</keyword>
<keyword evidence="9" id="KW-0597">Phosphoprotein</keyword>
<evidence type="ECO:0000256" key="20">
    <source>
        <dbReference type="ARBA" id="ARBA00047461"/>
    </source>
</evidence>
<dbReference type="CDD" id="cd08294">
    <property type="entry name" value="leukotriene_B4_DH_like"/>
    <property type="match status" value="1"/>
</dbReference>
<keyword evidence="10" id="KW-0276">Fatty acid metabolism</keyword>
<dbReference type="InterPro" id="IPR014190">
    <property type="entry name" value="PTGR1"/>
</dbReference>
<dbReference type="OrthoDB" id="809632at2759"/>
<keyword evidence="11" id="KW-0521">NADP</keyword>
<evidence type="ECO:0000313" key="36">
    <source>
        <dbReference type="EMBL" id="TRY70916.1"/>
    </source>
</evidence>
<dbReference type="SUPFAM" id="SSF51735">
    <property type="entry name" value="NAD(P)-binding Rossmann-fold domains"/>
    <property type="match status" value="1"/>
</dbReference>
<dbReference type="OMA" id="RQGWRTH"/>
<dbReference type="EC" id="1.3.1.48" evidence="4"/>